<dbReference type="PANTHER" id="PTHR11902">
    <property type="entry name" value="ENOLASE"/>
    <property type="match status" value="1"/>
</dbReference>
<dbReference type="SFLD" id="SFLDF00002">
    <property type="entry name" value="enolase"/>
    <property type="match status" value="1"/>
</dbReference>
<evidence type="ECO:0000256" key="14">
    <source>
        <dbReference type="SAM" id="MobiDB-lite"/>
    </source>
</evidence>
<dbReference type="Proteomes" id="UP000282985">
    <property type="component" value="Unassembled WGS sequence"/>
</dbReference>
<feature type="binding site" evidence="10">
    <location>
        <position position="367"/>
    </location>
    <ligand>
        <name>(2R)-2-phosphoglycerate</name>
        <dbReference type="ChEBI" id="CHEBI:58289"/>
    </ligand>
</feature>
<reference evidence="17 18" key="1">
    <citation type="submission" date="2018-11" db="EMBL/GenBank/DDBJ databases">
        <title>Parancylomarina longa gen. nov., sp. nov., isolated from sediments of southern Okinawa.</title>
        <authorList>
            <person name="Fu T."/>
        </authorList>
    </citation>
    <scope>NUCLEOTIDE SEQUENCE [LARGE SCALE GENOMIC DNA]</scope>
    <source>
        <strain evidence="17 18">T3-2 S1-C</strain>
    </source>
</reference>
<dbReference type="SUPFAM" id="SSF54826">
    <property type="entry name" value="Enolase N-terminal domain-like"/>
    <property type="match status" value="1"/>
</dbReference>
<comment type="subcellular location">
    <subcellularLocation>
        <location evidence="10">Cytoplasm</location>
    </subcellularLocation>
    <subcellularLocation>
        <location evidence="10">Secreted</location>
    </subcellularLocation>
    <subcellularLocation>
        <location evidence="10">Cell surface</location>
    </subcellularLocation>
    <text evidence="10">Fractions of enolase are present in both the cytoplasm and on the cell surface.</text>
</comment>
<dbReference type="GO" id="GO:0004634">
    <property type="term" value="F:phosphopyruvate hydratase activity"/>
    <property type="evidence" value="ECO:0007669"/>
    <property type="project" value="UniProtKB-UniRule"/>
</dbReference>
<dbReference type="Pfam" id="PF00113">
    <property type="entry name" value="Enolase_C"/>
    <property type="match status" value="1"/>
</dbReference>
<dbReference type="EC" id="4.2.1.11" evidence="3 10"/>
<dbReference type="Gene3D" id="3.30.390.10">
    <property type="entry name" value="Enolase-like, N-terminal domain"/>
    <property type="match status" value="1"/>
</dbReference>
<dbReference type="GO" id="GO:0000015">
    <property type="term" value="C:phosphopyruvate hydratase complex"/>
    <property type="evidence" value="ECO:0007669"/>
    <property type="project" value="InterPro"/>
</dbReference>
<evidence type="ECO:0000313" key="17">
    <source>
        <dbReference type="EMBL" id="RUT73004.1"/>
    </source>
</evidence>
<evidence type="ECO:0000256" key="8">
    <source>
        <dbReference type="ARBA" id="ARBA00023239"/>
    </source>
</evidence>
<feature type="binding site" evidence="10 13">
    <location>
        <position position="285"/>
    </location>
    <ligand>
        <name>Mg(2+)</name>
        <dbReference type="ChEBI" id="CHEBI:18420"/>
    </ligand>
</feature>
<feature type="binding site" evidence="10 13">
    <location>
        <position position="241"/>
    </location>
    <ligand>
        <name>Mg(2+)</name>
        <dbReference type="ChEBI" id="CHEBI:18420"/>
    </ligand>
</feature>
<feature type="region of interest" description="Disordered" evidence="14">
    <location>
        <begin position="35"/>
        <end position="54"/>
    </location>
</feature>
<feature type="binding site" evidence="10">
    <location>
        <position position="366"/>
    </location>
    <ligand>
        <name>(2R)-2-phosphoglycerate</name>
        <dbReference type="ChEBI" id="CHEBI:58289"/>
    </ligand>
</feature>
<feature type="binding site" evidence="10">
    <location>
        <position position="337"/>
    </location>
    <ligand>
        <name>(2R)-2-phosphoglycerate</name>
        <dbReference type="ChEBI" id="CHEBI:58289"/>
    </ligand>
</feature>
<evidence type="ECO:0000256" key="9">
    <source>
        <dbReference type="ARBA" id="ARBA00045763"/>
    </source>
</evidence>
<dbReference type="GO" id="GO:0005576">
    <property type="term" value="C:extracellular region"/>
    <property type="evidence" value="ECO:0007669"/>
    <property type="project" value="UniProtKB-SubCell"/>
</dbReference>
<evidence type="ECO:0000256" key="2">
    <source>
        <dbReference type="ARBA" id="ARBA00009604"/>
    </source>
</evidence>
<dbReference type="GO" id="GO:0009986">
    <property type="term" value="C:cell surface"/>
    <property type="evidence" value="ECO:0007669"/>
    <property type="project" value="UniProtKB-SubCell"/>
</dbReference>
<dbReference type="EMBL" id="RJJX01000032">
    <property type="protein sequence ID" value="RUT73004.1"/>
    <property type="molecule type" value="Genomic_DNA"/>
</dbReference>
<feature type="binding site" evidence="12">
    <location>
        <position position="388"/>
    </location>
    <ligand>
        <name>substrate</name>
    </ligand>
</feature>
<evidence type="ECO:0000256" key="6">
    <source>
        <dbReference type="ARBA" id="ARBA00022842"/>
    </source>
</evidence>
<feature type="binding site" evidence="10">
    <location>
        <position position="162"/>
    </location>
    <ligand>
        <name>(2R)-2-phosphoglycerate</name>
        <dbReference type="ChEBI" id="CHEBI:58289"/>
    </ligand>
</feature>
<evidence type="ECO:0000256" key="5">
    <source>
        <dbReference type="ARBA" id="ARBA00022525"/>
    </source>
</evidence>
<sequence>MKIKKVEAFEILDSRGNPTVEVNLMLEDGTLSRAMVPSGASTGEREATELRDGDKKRYGGKGVLKAVGHVNKTIAKEIEGKCFVNQRDLDYFMIDLDGTHNKAKFGANALLAVSMAFSRAMSQSANIPLYQYLGGSNAYLLPVPCMNIINGGRHADNNVDFQEFMIAPHGATSFKESIRMGVEVFHTLKSVLKKKGYSTGVGDEGGFAPDLKSNDEAVEVILEAITKAGYKPGKEVSICLDPAASEMWDEGKYKLFKSTGKHISSDDMVKLWENWVNQYPIVLLEDGLAENDWEGWKNLTDTIGGKIEVVGDDLFCTNKKILSEGISKGVANSILIKLNQIGTVTETLETIELAYKNSYNCFVSHRSGETVDSFIADLTVAVNAGHLKTGSGCRGERVEKFNQLMRIEHQLGKTAQFAGINAFKNAK</sequence>
<dbReference type="InterPro" id="IPR029017">
    <property type="entry name" value="Enolase-like_N"/>
</dbReference>
<dbReference type="CDD" id="cd03313">
    <property type="entry name" value="enolase"/>
    <property type="match status" value="1"/>
</dbReference>
<keyword evidence="10 13" id="KW-0479">Metal-binding</keyword>
<feature type="active site" description="Proton donor" evidence="10 11">
    <location>
        <position position="204"/>
    </location>
</feature>
<feature type="binding site" evidence="12">
    <location>
        <position position="154"/>
    </location>
    <ligand>
        <name>substrate</name>
    </ligand>
</feature>
<feature type="binding site" evidence="10 13">
    <location>
        <position position="312"/>
    </location>
    <ligand>
        <name>Mg(2+)</name>
        <dbReference type="ChEBI" id="CHEBI:18420"/>
    </ligand>
</feature>
<feature type="binding site" evidence="10">
    <location>
        <position position="388"/>
    </location>
    <ligand>
        <name>(2R)-2-phosphoglycerate</name>
        <dbReference type="ChEBI" id="CHEBI:58289"/>
    </ligand>
</feature>
<dbReference type="GO" id="GO:0000287">
    <property type="term" value="F:magnesium ion binding"/>
    <property type="evidence" value="ECO:0007669"/>
    <property type="project" value="UniProtKB-UniRule"/>
</dbReference>
<dbReference type="GO" id="GO:0006096">
    <property type="term" value="P:glycolytic process"/>
    <property type="evidence" value="ECO:0007669"/>
    <property type="project" value="UniProtKB-UniRule"/>
</dbReference>
<dbReference type="InterPro" id="IPR020810">
    <property type="entry name" value="Enolase_C"/>
</dbReference>
<dbReference type="InterPro" id="IPR020811">
    <property type="entry name" value="Enolase_N"/>
</dbReference>
<evidence type="ECO:0000259" key="15">
    <source>
        <dbReference type="SMART" id="SM01192"/>
    </source>
</evidence>
<dbReference type="InterPro" id="IPR020809">
    <property type="entry name" value="Enolase_CS"/>
</dbReference>
<comment type="cofactor">
    <cofactor evidence="10">
        <name>Mg(2+)</name>
        <dbReference type="ChEBI" id="CHEBI:18420"/>
    </cofactor>
    <text evidence="10">Binds a second Mg(2+) ion via substrate during catalysis.</text>
</comment>
<evidence type="ECO:0000256" key="4">
    <source>
        <dbReference type="ARBA" id="ARBA00017068"/>
    </source>
</evidence>
<proteinExistence type="inferred from homology"/>
<comment type="similarity">
    <text evidence="2 10">Belongs to the enolase family.</text>
</comment>
<feature type="binding site" evidence="12">
    <location>
        <position position="312"/>
    </location>
    <ligand>
        <name>substrate</name>
    </ligand>
</feature>
<evidence type="ECO:0000259" key="16">
    <source>
        <dbReference type="SMART" id="SM01193"/>
    </source>
</evidence>
<evidence type="ECO:0000256" key="11">
    <source>
        <dbReference type="PIRSR" id="PIRSR001400-1"/>
    </source>
</evidence>
<keyword evidence="6 10" id="KW-0460">Magnesium</keyword>
<comment type="catalytic activity">
    <reaction evidence="10">
        <text>(2R)-2-phosphoglycerate = phosphoenolpyruvate + H2O</text>
        <dbReference type="Rhea" id="RHEA:10164"/>
        <dbReference type="ChEBI" id="CHEBI:15377"/>
        <dbReference type="ChEBI" id="CHEBI:58289"/>
        <dbReference type="ChEBI" id="CHEBI:58702"/>
        <dbReference type="EC" id="4.2.1.11"/>
    </reaction>
</comment>
<dbReference type="UniPathway" id="UPA00109">
    <property type="reaction ID" value="UER00187"/>
</dbReference>
<accession>A0A434AF54</accession>
<evidence type="ECO:0000256" key="3">
    <source>
        <dbReference type="ARBA" id="ARBA00012058"/>
    </source>
</evidence>
<dbReference type="SMART" id="SM01192">
    <property type="entry name" value="Enolase_C"/>
    <property type="match status" value="1"/>
</dbReference>
<dbReference type="PROSITE" id="PS00164">
    <property type="entry name" value="ENOLASE"/>
    <property type="match status" value="1"/>
</dbReference>
<keyword evidence="5 10" id="KW-0964">Secreted</keyword>
<evidence type="ECO:0000256" key="10">
    <source>
        <dbReference type="HAMAP-Rule" id="MF_00318"/>
    </source>
</evidence>
<keyword evidence="18" id="KW-1185">Reference proteome</keyword>
<comment type="cofactor">
    <cofactor evidence="13">
        <name>Mg(2+)</name>
        <dbReference type="ChEBI" id="CHEBI:18420"/>
    </cofactor>
    <text evidence="13">Mg(2+) is required for catalysis and for stabilizing the dimer.</text>
</comment>
<dbReference type="SUPFAM" id="SSF51604">
    <property type="entry name" value="Enolase C-terminal domain-like"/>
    <property type="match status" value="1"/>
</dbReference>
<dbReference type="PRINTS" id="PR00148">
    <property type="entry name" value="ENOLASE"/>
</dbReference>
<dbReference type="Gene3D" id="3.20.20.120">
    <property type="entry name" value="Enolase-like C-terminal domain"/>
    <property type="match status" value="1"/>
</dbReference>
<evidence type="ECO:0000256" key="12">
    <source>
        <dbReference type="PIRSR" id="PIRSR001400-2"/>
    </source>
</evidence>
<evidence type="ECO:0000313" key="18">
    <source>
        <dbReference type="Proteomes" id="UP000282985"/>
    </source>
</evidence>
<dbReference type="HAMAP" id="MF_00318">
    <property type="entry name" value="Enolase"/>
    <property type="match status" value="1"/>
</dbReference>
<feature type="domain" description="Enolase N-terminal" evidence="16">
    <location>
        <begin position="3"/>
        <end position="133"/>
    </location>
</feature>
<comment type="function">
    <text evidence="9 10">Catalyzes the reversible conversion of 2-phosphoglycerate (2-PG) into phosphoenolpyruvate (PEP). It is essential for the degradation of carbohydrates via glycolysis.</text>
</comment>
<evidence type="ECO:0000256" key="7">
    <source>
        <dbReference type="ARBA" id="ARBA00023152"/>
    </source>
</evidence>
<organism evidence="17 18">
    <name type="scientific">Ancylomarina longa</name>
    <dbReference type="NCBI Taxonomy" id="2487017"/>
    <lineage>
        <taxon>Bacteria</taxon>
        <taxon>Pseudomonadati</taxon>
        <taxon>Bacteroidota</taxon>
        <taxon>Bacteroidia</taxon>
        <taxon>Marinilabiliales</taxon>
        <taxon>Marinifilaceae</taxon>
        <taxon>Ancylomarina</taxon>
    </lineage>
</organism>
<keyword evidence="7 10" id="KW-0324">Glycolysis</keyword>
<dbReference type="NCBIfam" id="TIGR01060">
    <property type="entry name" value="eno"/>
    <property type="match status" value="1"/>
</dbReference>
<evidence type="ECO:0000256" key="13">
    <source>
        <dbReference type="PIRSR" id="PIRSR001400-3"/>
    </source>
</evidence>
<dbReference type="SFLD" id="SFLDS00001">
    <property type="entry name" value="Enolase"/>
    <property type="match status" value="1"/>
</dbReference>
<dbReference type="InterPro" id="IPR036849">
    <property type="entry name" value="Enolase-like_C_sf"/>
</dbReference>
<comment type="caution">
    <text evidence="17">The sequence shown here is derived from an EMBL/GenBank/DDBJ whole genome shotgun (WGS) entry which is preliminary data.</text>
</comment>
<feature type="compositionally biased region" description="Basic and acidic residues" evidence="14">
    <location>
        <begin position="43"/>
        <end position="54"/>
    </location>
</feature>
<dbReference type="AlphaFoldDB" id="A0A434AF54"/>
<dbReference type="SMART" id="SM01193">
    <property type="entry name" value="Enolase_N"/>
    <property type="match status" value="1"/>
</dbReference>
<dbReference type="OrthoDB" id="9804716at2"/>
<feature type="binding site" evidence="12">
    <location>
        <position position="285"/>
    </location>
    <ligand>
        <name>substrate</name>
    </ligand>
</feature>
<keyword evidence="17" id="KW-0670">Pyruvate</keyword>
<dbReference type="FunFam" id="3.30.390.10:FF:000001">
    <property type="entry name" value="Enolase"/>
    <property type="match status" value="1"/>
</dbReference>
<dbReference type="PANTHER" id="PTHR11902:SF1">
    <property type="entry name" value="ENOLASE"/>
    <property type="match status" value="1"/>
</dbReference>
<feature type="binding site" evidence="12">
    <location>
        <begin position="364"/>
        <end position="367"/>
    </location>
    <ligand>
        <name>substrate</name>
    </ligand>
</feature>
<feature type="domain" description="Enolase C-terminal TIM barrel" evidence="15">
    <location>
        <begin position="138"/>
        <end position="425"/>
    </location>
</feature>
<dbReference type="PIRSF" id="PIRSF001400">
    <property type="entry name" value="Enolase"/>
    <property type="match status" value="1"/>
</dbReference>
<dbReference type="InterPro" id="IPR000941">
    <property type="entry name" value="Enolase"/>
</dbReference>
<comment type="pathway">
    <text evidence="1 10">Carbohydrate degradation; glycolysis; pyruvate from D-glyceraldehyde 3-phosphate: step 4/5.</text>
</comment>
<dbReference type="Pfam" id="PF03952">
    <property type="entry name" value="Enolase_N"/>
    <property type="match status" value="1"/>
</dbReference>
<name>A0A434AF54_9BACT</name>
<feature type="active site" description="Proton acceptor" evidence="10 11">
    <location>
        <position position="337"/>
    </location>
</feature>
<keyword evidence="8 10" id="KW-0456">Lyase</keyword>
<keyword evidence="10" id="KW-0963">Cytoplasm</keyword>
<feature type="binding site" evidence="12">
    <location>
        <position position="163"/>
    </location>
    <ligand>
        <name>substrate</name>
    </ligand>
</feature>
<evidence type="ECO:0000256" key="1">
    <source>
        <dbReference type="ARBA" id="ARBA00005031"/>
    </source>
</evidence>
<dbReference type="SFLD" id="SFLDG00178">
    <property type="entry name" value="enolase"/>
    <property type="match status" value="1"/>
</dbReference>
<gene>
    <name evidence="10" type="primary">eno</name>
    <name evidence="17" type="ORF">DLK05_15660</name>
</gene>
<protein>
    <recommendedName>
        <fullName evidence="4 10">Enolase</fullName>
        <ecNumber evidence="3 10">4.2.1.11</ecNumber>
    </recommendedName>
    <alternativeName>
        <fullName evidence="10">2-phospho-D-glycerate hydro-lyase</fullName>
    </alternativeName>
    <alternativeName>
        <fullName evidence="10">2-phosphoglycerate dehydratase</fullName>
    </alternativeName>
</protein>